<organism evidence="3 4">
    <name type="scientific">Dreissena polymorpha</name>
    <name type="common">Zebra mussel</name>
    <name type="synonym">Mytilus polymorpha</name>
    <dbReference type="NCBI Taxonomy" id="45954"/>
    <lineage>
        <taxon>Eukaryota</taxon>
        <taxon>Metazoa</taxon>
        <taxon>Spiralia</taxon>
        <taxon>Lophotrochozoa</taxon>
        <taxon>Mollusca</taxon>
        <taxon>Bivalvia</taxon>
        <taxon>Autobranchia</taxon>
        <taxon>Heteroconchia</taxon>
        <taxon>Euheterodonta</taxon>
        <taxon>Imparidentia</taxon>
        <taxon>Neoheterodontei</taxon>
        <taxon>Myida</taxon>
        <taxon>Dreissenoidea</taxon>
        <taxon>Dreissenidae</taxon>
        <taxon>Dreissena</taxon>
    </lineage>
</organism>
<gene>
    <name evidence="3" type="ORF">DPMN_110869</name>
</gene>
<keyword evidence="1" id="KW-0175">Coiled coil</keyword>
<evidence type="ECO:0000256" key="2">
    <source>
        <dbReference type="SAM" id="MobiDB-lite"/>
    </source>
</evidence>
<feature type="region of interest" description="Disordered" evidence="2">
    <location>
        <begin position="77"/>
        <end position="96"/>
    </location>
</feature>
<dbReference type="SUPFAM" id="SSF57997">
    <property type="entry name" value="Tropomyosin"/>
    <property type="match status" value="1"/>
</dbReference>
<comment type="caution">
    <text evidence="3">The sequence shown here is derived from an EMBL/GenBank/DDBJ whole genome shotgun (WGS) entry which is preliminary data.</text>
</comment>
<dbReference type="InterPro" id="IPR004244">
    <property type="entry name" value="Transposase_22"/>
</dbReference>
<dbReference type="EMBL" id="JAIWYP010000004">
    <property type="protein sequence ID" value="KAH3837478.1"/>
    <property type="molecule type" value="Genomic_DNA"/>
</dbReference>
<sequence length="359" mass="40682">MGIALNEWRARIGSFNPSRMPKSKKQQTGTVMDMMFISLTIRVCLFFLLVAHGVESNPGPPKTNRVKSTTRKLATNIDHDVGSNIPDHQISSQISTGTTPNLSLDSWLLPSTTEQGASVSNPTPNEVFTHEDIDMDSNTLLIEIYKNVKLLNNKFDSLDNAVKNLEKDNKHLKKQNEELTVQVSSLTEKLNTMEGSLTASSKRHENLERYVKKQNLKVFNLEDNGNETQAQTEAKLIDAINSQLGLSENENSFDFAYRLSTKSTTRPVLIKCANMKIRERIMAKFRSKRKAGEEVRIRVGEDLPEYVMKSRSKLYDFFKECLDNDKNVFFRNDHLVVDGVKYVYDDVSKQPIAVTGNDI</sequence>
<evidence type="ECO:0000313" key="4">
    <source>
        <dbReference type="Proteomes" id="UP000828390"/>
    </source>
</evidence>
<dbReference type="Proteomes" id="UP000828390">
    <property type="component" value="Unassembled WGS sequence"/>
</dbReference>
<dbReference type="Gene3D" id="3.30.70.1820">
    <property type="entry name" value="L1 transposable element, RRM domain"/>
    <property type="match status" value="1"/>
</dbReference>
<keyword evidence="4" id="KW-1185">Reference proteome</keyword>
<reference evidence="3" key="2">
    <citation type="submission" date="2020-11" db="EMBL/GenBank/DDBJ databases">
        <authorList>
            <person name="McCartney M.A."/>
            <person name="Auch B."/>
            <person name="Kono T."/>
            <person name="Mallez S."/>
            <person name="Becker A."/>
            <person name="Gohl D.M."/>
            <person name="Silverstein K.A.T."/>
            <person name="Koren S."/>
            <person name="Bechman K.B."/>
            <person name="Herman A."/>
            <person name="Abrahante J.E."/>
            <person name="Garbe J."/>
        </authorList>
    </citation>
    <scope>NUCLEOTIDE SEQUENCE</scope>
    <source>
        <strain evidence="3">Duluth1</strain>
        <tissue evidence="3">Whole animal</tissue>
    </source>
</reference>
<name>A0A9D4QNF4_DREPO</name>
<reference evidence="3" key="1">
    <citation type="journal article" date="2019" name="bioRxiv">
        <title>The Genome of the Zebra Mussel, Dreissena polymorpha: A Resource for Invasive Species Research.</title>
        <authorList>
            <person name="McCartney M.A."/>
            <person name="Auch B."/>
            <person name="Kono T."/>
            <person name="Mallez S."/>
            <person name="Zhang Y."/>
            <person name="Obille A."/>
            <person name="Becker A."/>
            <person name="Abrahante J.E."/>
            <person name="Garbe J."/>
            <person name="Badalamenti J.P."/>
            <person name="Herman A."/>
            <person name="Mangelson H."/>
            <person name="Liachko I."/>
            <person name="Sullivan S."/>
            <person name="Sone E.D."/>
            <person name="Koren S."/>
            <person name="Silverstein K.A.T."/>
            <person name="Beckman K.B."/>
            <person name="Gohl D.M."/>
        </authorList>
    </citation>
    <scope>NUCLEOTIDE SEQUENCE</scope>
    <source>
        <strain evidence="3">Duluth1</strain>
        <tissue evidence="3">Whole animal</tissue>
    </source>
</reference>
<dbReference type="AlphaFoldDB" id="A0A9D4QNF4"/>
<feature type="coiled-coil region" evidence="1">
    <location>
        <begin position="148"/>
        <end position="196"/>
    </location>
</feature>
<evidence type="ECO:0000313" key="3">
    <source>
        <dbReference type="EMBL" id="KAH3837478.1"/>
    </source>
</evidence>
<proteinExistence type="predicted"/>
<accession>A0A9D4QNF4</accession>
<evidence type="ECO:0000256" key="1">
    <source>
        <dbReference type="SAM" id="Coils"/>
    </source>
</evidence>
<dbReference type="PANTHER" id="PTHR11505">
    <property type="entry name" value="L1 TRANSPOSABLE ELEMENT-RELATED"/>
    <property type="match status" value="1"/>
</dbReference>
<protein>
    <submittedName>
        <fullName evidence="3">Uncharacterized protein</fullName>
    </submittedName>
</protein>